<sequence>MAKHTRAFIDFYDKHKISPVSQDVSDLDAHYARRQALYRQLGMVPSFLKGKNVLEFGPGSGHNALYTANLNPARYVLVDANPTGLAETRKRLENNDTEIVVVESFIEDFKTDERFDLVMCEGCIPWQIDPQGILKNVARFVAPGGAIFITCIDEISALGDNLRRLEAHILIDKSDPIDKQVAQLLPVFKNDLDSLSGMSRPYEDWILDQILQPFIGNYFSIEEAITTLDAEFDVHAASPDFLTDWTWYKEVPLRATSDNQLGIRSYRENLHNFIDYRCLFPPRHEANNMHLAELIREFTKTELQYETTGKDELLAPIRSQLQELAKAIGEFSQQTAASVTDFEKGLGTYLATGEFPALPDFTPFFGRGQQYLSFIRK</sequence>
<evidence type="ECO:0000313" key="2">
    <source>
        <dbReference type="EMBL" id="BDQ32982.1"/>
    </source>
</evidence>
<dbReference type="EMBL" id="AP026708">
    <property type="protein sequence ID" value="BDQ32982.1"/>
    <property type="molecule type" value="Genomic_DNA"/>
</dbReference>
<proteinExistence type="predicted"/>
<dbReference type="CDD" id="cd02440">
    <property type="entry name" value="AdoMet_MTases"/>
    <property type="match status" value="1"/>
</dbReference>
<reference evidence="2" key="1">
    <citation type="submission" date="2022-08" db="EMBL/GenBank/DDBJ databases">
        <title>Genome Sequence of the sulphate-reducing bacterium, Pseudodesulfovibrio portus JCM14722.</title>
        <authorList>
            <person name="Kondo R."/>
            <person name="Kataoka T."/>
        </authorList>
    </citation>
    <scope>NUCLEOTIDE SEQUENCE</scope>
    <source>
        <strain evidence="2">JCM 14722</strain>
    </source>
</reference>
<dbReference type="Pfam" id="PF08241">
    <property type="entry name" value="Methyltransf_11"/>
    <property type="match status" value="1"/>
</dbReference>
<keyword evidence="3" id="KW-1185">Reference proteome</keyword>
<feature type="domain" description="Methyltransferase type 11" evidence="1">
    <location>
        <begin position="54"/>
        <end position="149"/>
    </location>
</feature>
<name>A0ABN6RQ66_9BACT</name>
<dbReference type="Gene3D" id="3.40.50.150">
    <property type="entry name" value="Vaccinia Virus protein VP39"/>
    <property type="match status" value="1"/>
</dbReference>
<dbReference type="SUPFAM" id="SSF53335">
    <property type="entry name" value="S-adenosyl-L-methionine-dependent methyltransferases"/>
    <property type="match status" value="1"/>
</dbReference>
<dbReference type="InterPro" id="IPR013216">
    <property type="entry name" value="Methyltransf_11"/>
</dbReference>
<dbReference type="Proteomes" id="UP001061361">
    <property type="component" value="Chromosome"/>
</dbReference>
<dbReference type="InterPro" id="IPR029063">
    <property type="entry name" value="SAM-dependent_MTases_sf"/>
</dbReference>
<protein>
    <recommendedName>
        <fullName evidence="1">Methyltransferase type 11 domain-containing protein</fullName>
    </recommendedName>
</protein>
<evidence type="ECO:0000259" key="1">
    <source>
        <dbReference type="Pfam" id="PF08241"/>
    </source>
</evidence>
<organism evidence="2 3">
    <name type="scientific">Pseudodesulfovibrio portus</name>
    <dbReference type="NCBI Taxonomy" id="231439"/>
    <lineage>
        <taxon>Bacteria</taxon>
        <taxon>Pseudomonadati</taxon>
        <taxon>Thermodesulfobacteriota</taxon>
        <taxon>Desulfovibrionia</taxon>
        <taxon>Desulfovibrionales</taxon>
        <taxon>Desulfovibrionaceae</taxon>
    </lineage>
</organism>
<evidence type="ECO:0000313" key="3">
    <source>
        <dbReference type="Proteomes" id="UP001061361"/>
    </source>
</evidence>
<gene>
    <name evidence="2" type="ORF">JCM14722_05240</name>
</gene>
<accession>A0ABN6RQ66</accession>
<dbReference type="RefSeq" id="WP_264983038.1">
    <property type="nucleotide sequence ID" value="NZ_AP026708.1"/>
</dbReference>